<evidence type="ECO:0000313" key="2">
    <source>
        <dbReference type="Proteomes" id="UP000217258"/>
    </source>
</evidence>
<accession>A0ABN5BZ55</accession>
<protein>
    <submittedName>
        <fullName evidence="1">Uncharacterized protein</fullName>
    </submittedName>
</protein>
<sequence>MIKPHNFYIQPFIIYTSSLCINEFIAANHQYSLILYISQLTKLIKSVNNKIQKPHFFKRKKTKNTYK</sequence>
<name>A0ABN5BZ55_9GAMM</name>
<dbReference type="Proteomes" id="UP000217258">
    <property type="component" value="Chromosome I"/>
</dbReference>
<organism evidence="1 2">
    <name type="scientific">Pseudoalteromonas issachenkonii</name>
    <dbReference type="NCBI Taxonomy" id="152297"/>
    <lineage>
        <taxon>Bacteria</taxon>
        <taxon>Pseudomonadati</taxon>
        <taxon>Pseudomonadota</taxon>
        <taxon>Gammaproteobacteria</taxon>
        <taxon>Alteromonadales</taxon>
        <taxon>Pseudoalteromonadaceae</taxon>
        <taxon>Pseudoalteromonas</taxon>
    </lineage>
</organism>
<dbReference type="EMBL" id="CP011030">
    <property type="protein sequence ID" value="ATC90054.1"/>
    <property type="molecule type" value="Genomic_DNA"/>
</dbReference>
<reference evidence="1 2" key="1">
    <citation type="submission" date="2015-06" db="EMBL/GenBank/DDBJ databases">
        <authorList>
            <person name="Xie B.-B."/>
            <person name="Rong J.-C."/>
            <person name="Qin Q.-L."/>
            <person name="Zhang Y.-Z."/>
        </authorList>
    </citation>
    <scope>NUCLEOTIDE SEQUENCE [LARGE SCALE GENOMIC DNA]</scope>
    <source>
        <strain evidence="1 2">KMM 3549</strain>
    </source>
</reference>
<evidence type="ECO:0000313" key="1">
    <source>
        <dbReference type="EMBL" id="ATC90054.1"/>
    </source>
</evidence>
<proteinExistence type="predicted"/>
<keyword evidence="2" id="KW-1185">Reference proteome</keyword>
<gene>
    <name evidence="1" type="ORF">PISS_a1088</name>
</gene>